<protein>
    <submittedName>
        <fullName evidence="1">Uncharacterized protein</fullName>
    </submittedName>
</protein>
<dbReference type="Proteomes" id="UP000885847">
    <property type="component" value="Unassembled WGS sequence"/>
</dbReference>
<accession>A0A7C0VBZ0</accession>
<comment type="caution">
    <text evidence="1">The sequence shown here is derived from an EMBL/GenBank/DDBJ whole genome shotgun (WGS) entry which is preliminary data.</text>
</comment>
<sequence>MILLYILSLTVPLNTFERESGVRLKGENLYLSGGFRGGYVVYRIKVPEGAVKFRMGLKMKNLSGSSLGIYLKNWGKMRSTNLPPRITKIDSSFFLWEATDMEEWYSSRPEYLYLKQGESFKFVKDGYIEVLFYAGGGIFKRGRFLIREINVDFSRIPDTLYKLIKSDTLLGIDGERIYAEAFFRYPSGRNDAQRRALALRGARIIGEKRIQDVFRKAGLPVPENFEVLSADYRDDGVIVKVSAFLTF</sequence>
<proteinExistence type="predicted"/>
<organism evidence="1">
    <name type="scientific">candidate division WOR-3 bacterium</name>
    <dbReference type="NCBI Taxonomy" id="2052148"/>
    <lineage>
        <taxon>Bacteria</taxon>
        <taxon>Bacteria division WOR-3</taxon>
    </lineage>
</organism>
<reference evidence="1" key="1">
    <citation type="journal article" date="2020" name="mSystems">
        <title>Genome- and Community-Level Interaction Insights into Carbon Utilization and Element Cycling Functions of Hydrothermarchaeota in Hydrothermal Sediment.</title>
        <authorList>
            <person name="Zhou Z."/>
            <person name="Liu Y."/>
            <person name="Xu W."/>
            <person name="Pan J."/>
            <person name="Luo Z.H."/>
            <person name="Li M."/>
        </authorList>
    </citation>
    <scope>NUCLEOTIDE SEQUENCE [LARGE SCALE GENOMIC DNA]</scope>
    <source>
        <strain evidence="1">HyVt-102</strain>
    </source>
</reference>
<evidence type="ECO:0000313" key="1">
    <source>
        <dbReference type="EMBL" id="HDI82735.1"/>
    </source>
</evidence>
<name>A0A7C0VBZ0_UNCW3</name>
<dbReference type="EMBL" id="DQWE01000138">
    <property type="protein sequence ID" value="HDI82735.1"/>
    <property type="molecule type" value="Genomic_DNA"/>
</dbReference>
<dbReference type="AlphaFoldDB" id="A0A7C0VBZ0"/>
<gene>
    <name evidence="1" type="ORF">ENF18_02960</name>
</gene>